<name>A0ABU8L2Q3_9HYPH</name>
<sequence>MSAEGKKKRGLAGVSNARSIAFRYGGRPSNLSLAIGHTTHPRLGGSLFLNAMILGQMLPGFNPSERMLKAADACIEVCPVLGAPFL</sequence>
<dbReference type="RefSeq" id="WP_337108676.1">
    <property type="nucleotide sequence ID" value="NZ_JAPYKS010000025.1"/>
</dbReference>
<proteinExistence type="predicted"/>
<organism evidence="1 2">
    <name type="scientific">Mesorhizobium salmacidum</name>
    <dbReference type="NCBI Taxonomy" id="3015171"/>
    <lineage>
        <taxon>Bacteria</taxon>
        <taxon>Pseudomonadati</taxon>
        <taxon>Pseudomonadota</taxon>
        <taxon>Alphaproteobacteria</taxon>
        <taxon>Hyphomicrobiales</taxon>
        <taxon>Phyllobacteriaceae</taxon>
        <taxon>Mesorhizobium</taxon>
    </lineage>
</organism>
<comment type="caution">
    <text evidence="1">The sequence shown here is derived from an EMBL/GenBank/DDBJ whole genome shotgun (WGS) entry which is preliminary data.</text>
</comment>
<keyword evidence="2" id="KW-1185">Reference proteome</keyword>
<dbReference type="Proteomes" id="UP001387293">
    <property type="component" value="Unassembled WGS sequence"/>
</dbReference>
<accession>A0ABU8L2Q3</accession>
<protein>
    <submittedName>
        <fullName evidence="1">Uncharacterized protein</fullName>
    </submittedName>
</protein>
<dbReference type="EMBL" id="JAPYKS010000025">
    <property type="protein sequence ID" value="MEI9412257.1"/>
    <property type="molecule type" value="Genomic_DNA"/>
</dbReference>
<evidence type="ECO:0000313" key="2">
    <source>
        <dbReference type="Proteomes" id="UP001387293"/>
    </source>
</evidence>
<evidence type="ECO:0000313" key="1">
    <source>
        <dbReference type="EMBL" id="MEI9412257.1"/>
    </source>
</evidence>
<gene>
    <name evidence="1" type="ORF">O7A60_26385</name>
</gene>
<reference evidence="1 2" key="1">
    <citation type="submission" date="2022-12" db="EMBL/GenBank/DDBJ databases">
        <authorList>
            <person name="Muema E."/>
        </authorList>
    </citation>
    <scope>NUCLEOTIDE SEQUENCE [LARGE SCALE GENOMIC DNA]</scope>
    <source>
        <strain evidence="2">1326</strain>
    </source>
</reference>